<accession>A0A0D3F1W7</accession>
<dbReference type="eggNOG" id="ENOG502RZG8">
    <property type="taxonomic scope" value="Eukaryota"/>
</dbReference>
<reference evidence="2" key="2">
    <citation type="submission" date="2015-03" db="UniProtKB">
        <authorList>
            <consortium name="EnsemblPlants"/>
        </authorList>
    </citation>
    <scope>IDENTIFICATION</scope>
</reference>
<dbReference type="PaxDb" id="65489-OBART02G07070.1"/>
<dbReference type="HOGENOM" id="CLU_429221_0_0_1"/>
<evidence type="ECO:0000313" key="3">
    <source>
        <dbReference type="Proteomes" id="UP000026960"/>
    </source>
</evidence>
<evidence type="ECO:0008006" key="4">
    <source>
        <dbReference type="Google" id="ProtNLM"/>
    </source>
</evidence>
<dbReference type="AlphaFoldDB" id="A0A0D3F1W7"/>
<dbReference type="STRING" id="65489.A0A0D3F1W7"/>
<reference evidence="2" key="1">
    <citation type="journal article" date="2009" name="Rice">
        <title>De Novo Next Generation Sequencing of Plant Genomes.</title>
        <authorList>
            <person name="Rounsley S."/>
            <person name="Marri P.R."/>
            <person name="Yu Y."/>
            <person name="He R."/>
            <person name="Sisneros N."/>
            <person name="Goicoechea J.L."/>
            <person name="Lee S.J."/>
            <person name="Angelova A."/>
            <person name="Kudrna D."/>
            <person name="Luo M."/>
            <person name="Affourtit J."/>
            <person name="Desany B."/>
            <person name="Knight J."/>
            <person name="Niazi F."/>
            <person name="Egholm M."/>
            <person name="Wing R.A."/>
        </authorList>
    </citation>
    <scope>NUCLEOTIDE SEQUENCE [LARGE SCALE GENOMIC DNA]</scope>
    <source>
        <strain evidence="2">cv. IRGC 105608</strain>
    </source>
</reference>
<evidence type="ECO:0000256" key="1">
    <source>
        <dbReference type="SAM" id="MobiDB-lite"/>
    </source>
</evidence>
<evidence type="ECO:0000313" key="2">
    <source>
        <dbReference type="EnsemblPlants" id="OBART02G07070.1"/>
    </source>
</evidence>
<dbReference type="Gramene" id="OBART02G07070.1">
    <property type="protein sequence ID" value="OBART02G07070.1"/>
    <property type="gene ID" value="OBART02G07070"/>
</dbReference>
<feature type="compositionally biased region" description="Basic residues" evidence="1">
    <location>
        <begin position="554"/>
        <end position="572"/>
    </location>
</feature>
<protein>
    <recommendedName>
        <fullName evidence="4">DUF4228 domain-containing protein</fullName>
    </recommendedName>
</protein>
<sequence>MGLKLSCISRRRGSPVPAPARVIAADGSLKELHAAASPAVADVLRGEGESFFVCNSDALYYNEQPPAMAPGEALRPGQIYFVLPAAMLGQPLSTADMAALAVRASAALAAVKAPRRRGARRGGDRKMKTVRVTPLRDEGLDGGDVLLHEKLNERTLGEFPASWSPPKSGGEKLAAAARSRLKRTVRVTPLRDEGLDGGDVLLHEKLNERTLGEFPASWSPPKSGGEKLAAAARSRLKRLSCISCRRRSSSHQPAPAPARVITADGSLKELAVSSAVADVLRGEGEGRSFFVCNSDALYFNEQPPALAPGEALRPGQIYFVLPAAMLGQPLSTADMAALAVRASAALAAAAAKAPRRRGVRRGGGDRKRKTVRVTPLRDERLDGGDVLLHEKLNERTLVPGVVEPAEERRREARRGGAFAAEARAEHHPRGRRLSCIYRPESDIVVESEAPAPPPAAARVIAADGSLRELPASPCVAVVSDVLGGGDDAASFFVCNSDALYFDDRPPALSPGEPLRPGELYFVLPRAMLGRPLSSADMGRLAVRASLALVGERPQRRRRHRRGGGKKQKKKVHVMPAQAQSRDDGDGDVDGVFNEKLNEQTLGVFAVFLSPVRGAAPAAAAAAARSPLKRALSLVEEEA</sequence>
<feature type="region of interest" description="Disordered" evidence="1">
    <location>
        <begin position="551"/>
        <end position="587"/>
    </location>
</feature>
<dbReference type="Proteomes" id="UP000026960">
    <property type="component" value="Chromosome 2"/>
</dbReference>
<organism evidence="2">
    <name type="scientific">Oryza barthii</name>
    <dbReference type="NCBI Taxonomy" id="65489"/>
    <lineage>
        <taxon>Eukaryota</taxon>
        <taxon>Viridiplantae</taxon>
        <taxon>Streptophyta</taxon>
        <taxon>Embryophyta</taxon>
        <taxon>Tracheophyta</taxon>
        <taxon>Spermatophyta</taxon>
        <taxon>Magnoliopsida</taxon>
        <taxon>Liliopsida</taxon>
        <taxon>Poales</taxon>
        <taxon>Poaceae</taxon>
        <taxon>BOP clade</taxon>
        <taxon>Oryzoideae</taxon>
        <taxon>Oryzeae</taxon>
        <taxon>Oryzinae</taxon>
        <taxon>Oryza</taxon>
    </lineage>
</organism>
<name>A0A0D3F1W7_9ORYZ</name>
<dbReference type="PANTHER" id="PTHR33052">
    <property type="entry name" value="DUF4228 DOMAIN PROTEIN-RELATED"/>
    <property type="match status" value="1"/>
</dbReference>
<dbReference type="Pfam" id="PF14009">
    <property type="entry name" value="PADRE"/>
    <property type="match status" value="3"/>
</dbReference>
<keyword evidence="3" id="KW-1185">Reference proteome</keyword>
<dbReference type="InterPro" id="IPR025322">
    <property type="entry name" value="PADRE_dom"/>
</dbReference>
<dbReference type="EnsemblPlants" id="OBART02G07070.1">
    <property type="protein sequence ID" value="OBART02G07070.1"/>
    <property type="gene ID" value="OBART02G07070"/>
</dbReference>
<proteinExistence type="predicted"/>